<feature type="compositionally biased region" description="Basic and acidic residues" evidence="1">
    <location>
        <begin position="55"/>
        <end position="66"/>
    </location>
</feature>
<sequence>MGDGADAALADSGASRPSAHTAGEVAPRAVMLLSVYPGLQTQLCGPAQASPLDSPPRHSDTLRAQT</sequence>
<evidence type="ECO:0000256" key="1">
    <source>
        <dbReference type="SAM" id="MobiDB-lite"/>
    </source>
</evidence>
<organism evidence="2 3">
    <name type="scientific">Liparis tanakae</name>
    <name type="common">Tanaka's snailfish</name>
    <dbReference type="NCBI Taxonomy" id="230148"/>
    <lineage>
        <taxon>Eukaryota</taxon>
        <taxon>Metazoa</taxon>
        <taxon>Chordata</taxon>
        <taxon>Craniata</taxon>
        <taxon>Vertebrata</taxon>
        <taxon>Euteleostomi</taxon>
        <taxon>Actinopterygii</taxon>
        <taxon>Neopterygii</taxon>
        <taxon>Teleostei</taxon>
        <taxon>Neoteleostei</taxon>
        <taxon>Acanthomorphata</taxon>
        <taxon>Eupercaria</taxon>
        <taxon>Perciformes</taxon>
        <taxon>Cottioidei</taxon>
        <taxon>Cottales</taxon>
        <taxon>Liparidae</taxon>
        <taxon>Liparis</taxon>
    </lineage>
</organism>
<comment type="caution">
    <text evidence="2">The sequence shown here is derived from an EMBL/GenBank/DDBJ whole genome shotgun (WGS) entry which is preliminary data.</text>
</comment>
<accession>A0A4Z2GD69</accession>
<keyword evidence="3" id="KW-1185">Reference proteome</keyword>
<dbReference type="AlphaFoldDB" id="A0A4Z2GD69"/>
<gene>
    <name evidence="2" type="ORF">EYF80_038267</name>
</gene>
<dbReference type="EMBL" id="SRLO01000579">
    <property type="protein sequence ID" value="TNN51526.1"/>
    <property type="molecule type" value="Genomic_DNA"/>
</dbReference>
<proteinExistence type="predicted"/>
<protein>
    <submittedName>
        <fullName evidence="2">Uncharacterized protein</fullName>
    </submittedName>
</protein>
<reference evidence="2 3" key="1">
    <citation type="submission" date="2019-03" db="EMBL/GenBank/DDBJ databases">
        <title>First draft genome of Liparis tanakae, snailfish: a comprehensive survey of snailfish specific genes.</title>
        <authorList>
            <person name="Kim W."/>
            <person name="Song I."/>
            <person name="Jeong J.-H."/>
            <person name="Kim D."/>
            <person name="Kim S."/>
            <person name="Ryu S."/>
            <person name="Song J.Y."/>
            <person name="Lee S.K."/>
        </authorList>
    </citation>
    <scope>NUCLEOTIDE SEQUENCE [LARGE SCALE GENOMIC DNA]</scope>
    <source>
        <tissue evidence="2">Muscle</tissue>
    </source>
</reference>
<feature type="compositionally biased region" description="Low complexity" evidence="1">
    <location>
        <begin position="1"/>
        <end position="15"/>
    </location>
</feature>
<evidence type="ECO:0000313" key="2">
    <source>
        <dbReference type="EMBL" id="TNN51526.1"/>
    </source>
</evidence>
<feature type="region of interest" description="Disordered" evidence="1">
    <location>
        <begin position="1"/>
        <end position="22"/>
    </location>
</feature>
<feature type="region of interest" description="Disordered" evidence="1">
    <location>
        <begin position="43"/>
        <end position="66"/>
    </location>
</feature>
<evidence type="ECO:0000313" key="3">
    <source>
        <dbReference type="Proteomes" id="UP000314294"/>
    </source>
</evidence>
<name>A0A4Z2GD69_9TELE</name>
<dbReference type="Proteomes" id="UP000314294">
    <property type="component" value="Unassembled WGS sequence"/>
</dbReference>